<dbReference type="EMBL" id="JACHMI010000001">
    <property type="protein sequence ID" value="MBB6553638.1"/>
    <property type="molecule type" value="Genomic_DNA"/>
</dbReference>
<dbReference type="SUPFAM" id="SSF56112">
    <property type="entry name" value="Protein kinase-like (PK-like)"/>
    <property type="match status" value="1"/>
</dbReference>
<dbReference type="AlphaFoldDB" id="A0A7X0P1Q4"/>
<keyword evidence="2" id="KW-1185">Reference proteome</keyword>
<evidence type="ECO:0000313" key="2">
    <source>
        <dbReference type="Proteomes" id="UP000565579"/>
    </source>
</evidence>
<organism evidence="1 2">
    <name type="scientific">Nonomuraea rubra</name>
    <dbReference type="NCBI Taxonomy" id="46180"/>
    <lineage>
        <taxon>Bacteria</taxon>
        <taxon>Bacillati</taxon>
        <taxon>Actinomycetota</taxon>
        <taxon>Actinomycetes</taxon>
        <taxon>Streptosporangiales</taxon>
        <taxon>Streptosporangiaceae</taxon>
        <taxon>Nonomuraea</taxon>
    </lineage>
</organism>
<evidence type="ECO:0008006" key="3">
    <source>
        <dbReference type="Google" id="ProtNLM"/>
    </source>
</evidence>
<dbReference type="InterPro" id="IPR011009">
    <property type="entry name" value="Kinase-like_dom_sf"/>
</dbReference>
<protein>
    <recommendedName>
        <fullName evidence="3">Aminoglycoside phosphotransferase domain-containing protein</fullName>
    </recommendedName>
</protein>
<reference evidence="1 2" key="1">
    <citation type="submission" date="2020-08" db="EMBL/GenBank/DDBJ databases">
        <title>Sequencing the genomes of 1000 actinobacteria strains.</title>
        <authorList>
            <person name="Klenk H.-P."/>
        </authorList>
    </citation>
    <scope>NUCLEOTIDE SEQUENCE [LARGE SCALE GENOMIC DNA]</scope>
    <source>
        <strain evidence="1 2">DSM 43768</strain>
    </source>
</reference>
<evidence type="ECO:0000313" key="1">
    <source>
        <dbReference type="EMBL" id="MBB6553638.1"/>
    </source>
</evidence>
<proteinExistence type="predicted"/>
<name>A0A7X0P1Q4_9ACTN</name>
<gene>
    <name evidence="1" type="ORF">HD593_008433</name>
</gene>
<sequence length="375" mass="40859">MVLALPELIAYLLDRRYVPHEAVVDGSLTLADVSRRNQNVLVSGEPSVELFVKQGGGSLAHEAAVYDLLGSLGRRRGGIRDAVPRCHAYDPDGGVLVLQSLPGALDLTSYHARARRFPASMGTRLGVALADLHDRAAEAVRSRPGRFSGRIPWVLALDRPGPAFYREMSNAGVELVRILQSSAPMRAALAGLRDGWRADAFVHHDLKWDNCLAVAAGRSRRRTRVVLVDWEFGDLGDACWDTGSVFGAYLGCWLTSIPLAGRELPDRYLELAEHPLARMRTSMRAFWAAYTDTRGWDAAAADAALVRSVRYAGARLLQTAYERTQGAARVNATVVCLTQLAENVLVQPEQAIEHLLGLHPEPAPEALAGGDRSDE</sequence>
<dbReference type="Proteomes" id="UP000565579">
    <property type="component" value="Unassembled WGS sequence"/>
</dbReference>
<dbReference type="RefSeq" id="WP_185107954.1">
    <property type="nucleotide sequence ID" value="NZ_BAAAXY010000160.1"/>
</dbReference>
<comment type="caution">
    <text evidence="1">The sequence shown here is derived from an EMBL/GenBank/DDBJ whole genome shotgun (WGS) entry which is preliminary data.</text>
</comment>
<accession>A0A7X0P1Q4</accession>
<dbReference type="Gene3D" id="3.90.1200.10">
    <property type="match status" value="1"/>
</dbReference>